<reference evidence="3" key="1">
    <citation type="submission" date="2018-08" db="EMBL/GenBank/DDBJ databases">
        <authorList>
            <person name="Im W.T."/>
        </authorList>
    </citation>
    <scope>NUCLEOTIDE SEQUENCE [LARGE SCALE GENOMIC DNA]</scope>
    <source>
        <strain evidence="3">LA-28</strain>
    </source>
</reference>
<comment type="caution">
    <text evidence="2">The sequence shown here is derived from an EMBL/GenBank/DDBJ whole genome shotgun (WGS) entry which is preliminary data.</text>
</comment>
<proteinExistence type="predicted"/>
<evidence type="ECO:0000313" key="3">
    <source>
        <dbReference type="Proteomes" id="UP000262379"/>
    </source>
</evidence>
<sequence length="489" mass="53346">MGDQGLGAQHVDEEQGLSFKEVIRRLWAHRVVLALLPLFFLGLGIAATLAFKAHDRSIISYQVKLLGIRNGTYPNGTAFSPNDLKSGATLARLAEKFGLEAEELEAAIAINYDNPVSTGITSKYEQKLSVRNMQPAVIDSINTAYADELATSMRSGLRIDVNNAILGLTYNDAISLAFAIPPTWNETYLKNNRVLADTKLSEIAVTPIPQAISGSARLLVAGEQLYRIEDGLKIISEDNRLSGLTTSEGMNANDLKNMVTEFRTAYFNPLMAGGFSAQDPVAVTYREAMTRQIEILKNLISGLDGNLARLTGREISQSADFGFAQGPNLDQGALETVISLVKDSTYASYVEEQLDKRQSLIGEMSTVRSRLDTLIFQKDSENLAMPTLTLPVENRLAELGLKYRDLFAAAQSRLIQTSGRFYRVASTPAASSRSIIENIAVPGAAFIAGLIIALIYALLSHSVRSALREKRSVAPVPIRMIAKTERAQN</sequence>
<keyword evidence="3" id="KW-1185">Reference proteome</keyword>
<protein>
    <submittedName>
        <fullName evidence="2">Uncharacterized protein</fullName>
    </submittedName>
</protein>
<evidence type="ECO:0000256" key="1">
    <source>
        <dbReference type="SAM" id="Phobius"/>
    </source>
</evidence>
<feature type="transmembrane region" description="Helical" evidence="1">
    <location>
        <begin position="31"/>
        <end position="51"/>
    </location>
</feature>
<keyword evidence="1" id="KW-1133">Transmembrane helix</keyword>
<dbReference type="AlphaFoldDB" id="A0A371XFE4"/>
<name>A0A371XFE4_9HYPH</name>
<keyword evidence="1" id="KW-0472">Membrane</keyword>
<evidence type="ECO:0000313" key="2">
    <source>
        <dbReference type="EMBL" id="RFC67952.1"/>
    </source>
</evidence>
<dbReference type="Proteomes" id="UP000262379">
    <property type="component" value="Unassembled WGS sequence"/>
</dbReference>
<accession>A0A371XFE4</accession>
<dbReference type="EMBL" id="QURN01000006">
    <property type="protein sequence ID" value="RFC67952.1"/>
    <property type="molecule type" value="Genomic_DNA"/>
</dbReference>
<keyword evidence="1" id="KW-0812">Transmembrane</keyword>
<feature type="transmembrane region" description="Helical" evidence="1">
    <location>
        <begin position="439"/>
        <end position="459"/>
    </location>
</feature>
<organism evidence="2 3">
    <name type="scientific">Mesorhizobium denitrificans</name>
    <dbReference type="NCBI Taxonomy" id="2294114"/>
    <lineage>
        <taxon>Bacteria</taxon>
        <taxon>Pseudomonadati</taxon>
        <taxon>Pseudomonadota</taxon>
        <taxon>Alphaproteobacteria</taxon>
        <taxon>Hyphomicrobiales</taxon>
        <taxon>Phyllobacteriaceae</taxon>
        <taxon>Mesorhizobium</taxon>
    </lineage>
</organism>
<dbReference type="RefSeq" id="WP_116623788.1">
    <property type="nucleotide sequence ID" value="NZ_QURN01000006.1"/>
</dbReference>
<gene>
    <name evidence="2" type="ORF">DY251_10295</name>
</gene>